<dbReference type="SUPFAM" id="SSF50249">
    <property type="entry name" value="Nucleic acid-binding proteins"/>
    <property type="match status" value="1"/>
</dbReference>
<evidence type="ECO:0000313" key="2">
    <source>
        <dbReference type="EMBL" id="CAB4198806.1"/>
    </source>
</evidence>
<sequence length="227" mass="25647">MVQITLRDVVMRFGDIWTPRPPKDGKGEAKFGATFLLDPKKHKAEIKLINDTIRKVAKDKWKDKSTRILSTLEGDAQKFCYFEEDMIDTDGDDVEGTEGMFYLRTKSPVQPTVIDRDRTELEKRDGRIYNGVRVVAKVDIWPQDNVHGKGMRCQLQGIQFFKDGEAFGGGTRAKADDFEDLSDLGDDDDAPAPKRRARAEEDDDDAPAKKPAKKKRPPVDDDDDDIG</sequence>
<proteinExistence type="predicted"/>
<gene>
    <name evidence="2" type="ORF">UFOVP1324_33</name>
</gene>
<dbReference type="Pfam" id="PF10991">
    <property type="entry name" value="Enc34_ssDNA-bd"/>
    <property type="match status" value="1"/>
</dbReference>
<dbReference type="InterPro" id="IPR022595">
    <property type="entry name" value="Enc34_ssDNA-bd"/>
</dbReference>
<organism evidence="2">
    <name type="scientific">uncultured Caudovirales phage</name>
    <dbReference type="NCBI Taxonomy" id="2100421"/>
    <lineage>
        <taxon>Viruses</taxon>
        <taxon>Duplodnaviria</taxon>
        <taxon>Heunggongvirae</taxon>
        <taxon>Uroviricota</taxon>
        <taxon>Caudoviricetes</taxon>
        <taxon>Peduoviridae</taxon>
        <taxon>Maltschvirus</taxon>
        <taxon>Maltschvirus maltsch</taxon>
    </lineage>
</organism>
<feature type="compositionally biased region" description="Acidic residues" evidence="1">
    <location>
        <begin position="177"/>
        <end position="190"/>
    </location>
</feature>
<evidence type="ECO:0000256" key="1">
    <source>
        <dbReference type="SAM" id="MobiDB-lite"/>
    </source>
</evidence>
<dbReference type="InterPro" id="IPR012340">
    <property type="entry name" value="NA-bd_OB-fold"/>
</dbReference>
<feature type="region of interest" description="Disordered" evidence="1">
    <location>
        <begin position="171"/>
        <end position="227"/>
    </location>
</feature>
<accession>A0A6J5RXD5</accession>
<dbReference type="Gene3D" id="2.40.50.140">
    <property type="entry name" value="Nucleic acid-binding proteins"/>
    <property type="match status" value="1"/>
</dbReference>
<protein>
    <submittedName>
        <fullName evidence="2">Uncharacterized protein</fullName>
    </submittedName>
</protein>
<name>A0A6J5RXD5_9CAUD</name>
<dbReference type="EMBL" id="LR797273">
    <property type="protein sequence ID" value="CAB4198806.1"/>
    <property type="molecule type" value="Genomic_DNA"/>
</dbReference>
<reference evidence="2" key="1">
    <citation type="submission" date="2020-05" db="EMBL/GenBank/DDBJ databases">
        <authorList>
            <person name="Chiriac C."/>
            <person name="Salcher M."/>
            <person name="Ghai R."/>
            <person name="Kavagutti S V."/>
        </authorList>
    </citation>
    <scope>NUCLEOTIDE SEQUENCE</scope>
</reference>